<dbReference type="InterPro" id="IPR009915">
    <property type="entry name" value="NnrU_dom"/>
</dbReference>
<evidence type="ECO:0000256" key="1">
    <source>
        <dbReference type="ARBA" id="ARBA00004141"/>
    </source>
</evidence>
<organism evidence="7">
    <name type="scientific">marine metagenome</name>
    <dbReference type="NCBI Taxonomy" id="408172"/>
    <lineage>
        <taxon>unclassified sequences</taxon>
        <taxon>metagenomes</taxon>
        <taxon>ecological metagenomes</taxon>
    </lineage>
</organism>
<keyword evidence="2 5" id="KW-0812">Transmembrane</keyword>
<evidence type="ECO:0000256" key="4">
    <source>
        <dbReference type="ARBA" id="ARBA00023136"/>
    </source>
</evidence>
<dbReference type="Pfam" id="PF07298">
    <property type="entry name" value="NnrU"/>
    <property type="match status" value="1"/>
</dbReference>
<keyword evidence="3 5" id="KW-1133">Transmembrane helix</keyword>
<feature type="domain" description="NnrU" evidence="6">
    <location>
        <begin position="3"/>
        <end position="181"/>
    </location>
</feature>
<feature type="transmembrane region" description="Helical" evidence="5">
    <location>
        <begin position="99"/>
        <end position="116"/>
    </location>
</feature>
<feature type="transmembrane region" description="Helical" evidence="5">
    <location>
        <begin position="122"/>
        <end position="143"/>
    </location>
</feature>
<comment type="subcellular location">
    <subcellularLocation>
        <location evidence="1">Membrane</location>
        <topology evidence="1">Multi-pass membrane protein</topology>
    </subcellularLocation>
</comment>
<feature type="transmembrane region" description="Helical" evidence="5">
    <location>
        <begin position="155"/>
        <end position="176"/>
    </location>
</feature>
<evidence type="ECO:0000259" key="6">
    <source>
        <dbReference type="Pfam" id="PF07298"/>
    </source>
</evidence>
<keyword evidence="4 5" id="KW-0472">Membrane</keyword>
<feature type="transmembrane region" description="Helical" evidence="5">
    <location>
        <begin position="37"/>
        <end position="56"/>
    </location>
</feature>
<gene>
    <name evidence="7" type="ORF">METZ01_LOCUS8264</name>
</gene>
<name>A0A381NLL3_9ZZZZ</name>
<feature type="non-terminal residue" evidence="7">
    <location>
        <position position="1"/>
    </location>
</feature>
<evidence type="ECO:0000313" key="7">
    <source>
        <dbReference type="EMBL" id="SUZ55410.1"/>
    </source>
</evidence>
<dbReference type="AlphaFoldDB" id="A0A381NLL3"/>
<feature type="transmembrane region" description="Helical" evidence="5">
    <location>
        <begin position="68"/>
        <end position="87"/>
    </location>
</feature>
<dbReference type="EMBL" id="UINC01000444">
    <property type="protein sequence ID" value="SUZ55410.1"/>
    <property type="molecule type" value="Genomic_DNA"/>
</dbReference>
<reference evidence="7" key="1">
    <citation type="submission" date="2018-05" db="EMBL/GenBank/DDBJ databases">
        <authorList>
            <person name="Lanie J.A."/>
            <person name="Ng W.-L."/>
            <person name="Kazmierczak K.M."/>
            <person name="Andrzejewski T.M."/>
            <person name="Davidsen T.M."/>
            <person name="Wayne K.J."/>
            <person name="Tettelin H."/>
            <person name="Glass J.I."/>
            <person name="Rusch D."/>
            <person name="Podicherti R."/>
            <person name="Tsui H.-C.T."/>
            <person name="Winkler M.E."/>
        </authorList>
    </citation>
    <scope>NUCLEOTIDE SEQUENCE</scope>
</reference>
<evidence type="ECO:0000256" key="5">
    <source>
        <dbReference type="SAM" id="Phobius"/>
    </source>
</evidence>
<accession>A0A381NLL3</accession>
<dbReference type="GO" id="GO:0016020">
    <property type="term" value="C:membrane"/>
    <property type="evidence" value="ECO:0007669"/>
    <property type="project" value="UniProtKB-SubCell"/>
</dbReference>
<proteinExistence type="predicted"/>
<protein>
    <recommendedName>
        <fullName evidence="6">NnrU domain-containing protein</fullName>
    </recommendedName>
</protein>
<sequence>VLILVSGLTLFFIPHSLRELGLRDQVIRKLPSQNAYLGLYSIVSLISIGLIVWGKASAPFSMVWQPIFQLRFISHVLMIPAFVLVVAGNTPTSYMKKQLRNPMVLGVTLWGFAHLWSNGDLASILLFGAFAVWGCFKFVALSLTQSSVIKEPSLLWDIISICIGLILYWVVGVYHGELFGIGLSLV</sequence>
<evidence type="ECO:0000256" key="3">
    <source>
        <dbReference type="ARBA" id="ARBA00022989"/>
    </source>
</evidence>
<evidence type="ECO:0000256" key="2">
    <source>
        <dbReference type="ARBA" id="ARBA00022692"/>
    </source>
</evidence>